<feature type="compositionally biased region" description="Basic and acidic residues" evidence="1">
    <location>
        <begin position="77"/>
        <end position="92"/>
    </location>
</feature>
<gene>
    <name evidence="3" type="ORF">IE4771_CH03000</name>
</gene>
<dbReference type="AlphaFoldDB" id="A0A060I337"/>
<dbReference type="Pfam" id="PF21812">
    <property type="entry name" value="DUF6881"/>
    <property type="match status" value="1"/>
</dbReference>
<dbReference type="Proteomes" id="UP000027180">
    <property type="component" value="Chromosome"/>
</dbReference>
<feature type="domain" description="DUF6881" evidence="2">
    <location>
        <begin position="2"/>
        <end position="89"/>
    </location>
</feature>
<proteinExistence type="predicted"/>
<organism evidence="3 4">
    <name type="scientific">Rhizobium etli bv. mimosae str. IE4771</name>
    <dbReference type="NCBI Taxonomy" id="1432050"/>
    <lineage>
        <taxon>Bacteria</taxon>
        <taxon>Pseudomonadati</taxon>
        <taxon>Pseudomonadota</taxon>
        <taxon>Alphaproteobacteria</taxon>
        <taxon>Hyphomicrobiales</taxon>
        <taxon>Rhizobiaceae</taxon>
        <taxon>Rhizobium/Agrobacterium group</taxon>
        <taxon>Rhizobium</taxon>
    </lineage>
</organism>
<sequence length="92" mass="10992">MRYVRVIWKINKPEHPFEILTEIDDLNTETRKVHLYPDGHRERADAQNHDVDTELSYEPFPTVDEINEDPQFVASDMSKDDFEREWSKSSIQ</sequence>
<protein>
    <recommendedName>
        <fullName evidence="2">DUF6881 domain-containing protein</fullName>
    </recommendedName>
</protein>
<evidence type="ECO:0000259" key="2">
    <source>
        <dbReference type="Pfam" id="PF21812"/>
    </source>
</evidence>
<dbReference type="OrthoDB" id="288554at2"/>
<dbReference type="HOGENOM" id="CLU_175337_0_0_5"/>
<reference evidence="3 4" key="1">
    <citation type="submission" date="2013-12" db="EMBL/GenBank/DDBJ databases">
        <title>Complete genome sequence of Rhizobium etli bv. mimosae IE4771.</title>
        <authorList>
            <person name="Bustos P."/>
            <person name="Santamaria R.I."/>
            <person name="Lozano L."/>
            <person name="Ormeno-Orrillo E."/>
            <person name="Rogel M.A."/>
            <person name="Romero D."/>
            <person name="Cevallos M.A."/>
            <person name="Martinez-Romero E."/>
            <person name="Gonzalez V."/>
        </authorList>
    </citation>
    <scope>NUCLEOTIDE SEQUENCE [LARGE SCALE GENOMIC DNA]</scope>
    <source>
        <strain evidence="3 4">IE4771</strain>
    </source>
</reference>
<feature type="region of interest" description="Disordered" evidence="1">
    <location>
        <begin position="72"/>
        <end position="92"/>
    </location>
</feature>
<dbReference type="InterPro" id="IPR049248">
    <property type="entry name" value="DUF6881"/>
</dbReference>
<dbReference type="KEGG" id="rei:IE4771_CH03000"/>
<dbReference type="EMBL" id="CP006986">
    <property type="protein sequence ID" value="AIC28094.1"/>
    <property type="molecule type" value="Genomic_DNA"/>
</dbReference>
<evidence type="ECO:0000256" key="1">
    <source>
        <dbReference type="SAM" id="MobiDB-lite"/>
    </source>
</evidence>
<accession>A0A060I337</accession>
<evidence type="ECO:0000313" key="4">
    <source>
        <dbReference type="Proteomes" id="UP000027180"/>
    </source>
</evidence>
<name>A0A060I337_RHIET</name>
<evidence type="ECO:0000313" key="3">
    <source>
        <dbReference type="EMBL" id="AIC28094.1"/>
    </source>
</evidence>